<reference evidence="6" key="1">
    <citation type="journal article" date="2019" name="Int. J. Syst. Evol. Microbiol.">
        <title>The Global Catalogue of Microorganisms (GCM) 10K type strain sequencing project: providing services to taxonomists for standard genome sequencing and annotation.</title>
        <authorList>
            <consortium name="The Broad Institute Genomics Platform"/>
            <consortium name="The Broad Institute Genome Sequencing Center for Infectious Disease"/>
            <person name="Wu L."/>
            <person name="Ma J."/>
        </authorList>
    </citation>
    <scope>NUCLEOTIDE SEQUENCE [LARGE SCALE GENOMIC DNA]</scope>
    <source>
        <strain evidence="6">KCTC 33842</strain>
    </source>
</reference>
<evidence type="ECO:0000313" key="5">
    <source>
        <dbReference type="EMBL" id="MFD2610259.1"/>
    </source>
</evidence>
<accession>A0ABW5P4P3</accession>
<feature type="chain" id="PRO_5047305983" evidence="3">
    <location>
        <begin position="21"/>
        <end position="385"/>
    </location>
</feature>
<keyword evidence="3" id="KW-0732">Signal</keyword>
<feature type="coiled-coil region" evidence="1">
    <location>
        <begin position="105"/>
        <end position="139"/>
    </location>
</feature>
<evidence type="ECO:0000256" key="1">
    <source>
        <dbReference type="SAM" id="Coils"/>
    </source>
</evidence>
<sequence>MRKATIIASTLALVLGAASAQTATTTAAPAQVTLTDVPAGHWAKDAVDAITKCGLIQGFPDGTFRGNENLTRYQAALIFHRLLTSGALSTCGLSQGDMTTVMKGMQEVSTELAAISNRVTDLEKANADQAARIAALEERINAAGNGAASADVAALNARIDALELAIRNIPAGPQGPQGPKGDKGDKGDAGTAAVVTTPVTTTPATDVVVIGTDPVVDVAAKNLYAGVSIGAMMVDGATVPCYQPDAKTGKPVGYCVTGGAMIGSKSVIGPVGVRVAGEYAPGRDGFNADVNAMYHLDTASMISPYVGLGLGLSSSTTRDTTDAANKTGTDTYVSGVIGTDINITDSIAAYVEGNARYYMSGNGTAAPTNKGGVGFAAKTGVKFFF</sequence>
<feature type="domain" description="SLH" evidence="4">
    <location>
        <begin position="30"/>
        <end position="93"/>
    </location>
</feature>
<dbReference type="InterPro" id="IPR011250">
    <property type="entry name" value="OMP/PagP_B-barrel"/>
</dbReference>
<dbReference type="SUPFAM" id="SSF56925">
    <property type="entry name" value="OMPA-like"/>
    <property type="match status" value="1"/>
</dbReference>
<dbReference type="PROSITE" id="PS51272">
    <property type="entry name" value="SLH"/>
    <property type="match status" value="1"/>
</dbReference>
<evidence type="ECO:0000259" key="4">
    <source>
        <dbReference type="PROSITE" id="PS51272"/>
    </source>
</evidence>
<feature type="compositionally biased region" description="Low complexity" evidence="2">
    <location>
        <begin position="170"/>
        <end position="179"/>
    </location>
</feature>
<dbReference type="PANTHER" id="PTHR43308">
    <property type="entry name" value="OUTER MEMBRANE PROTEIN ALPHA-RELATED"/>
    <property type="match status" value="1"/>
</dbReference>
<protein>
    <submittedName>
        <fullName evidence="5">S-layer homology domain-containing protein</fullName>
    </submittedName>
</protein>
<feature type="signal peptide" evidence="3">
    <location>
        <begin position="1"/>
        <end position="20"/>
    </location>
</feature>
<dbReference type="Proteomes" id="UP001597475">
    <property type="component" value="Unassembled WGS sequence"/>
</dbReference>
<dbReference type="Gene3D" id="2.40.160.20">
    <property type="match status" value="1"/>
</dbReference>
<feature type="region of interest" description="Disordered" evidence="2">
    <location>
        <begin position="169"/>
        <end position="190"/>
    </location>
</feature>
<dbReference type="Pfam" id="PF00395">
    <property type="entry name" value="SLH"/>
    <property type="match status" value="1"/>
</dbReference>
<dbReference type="InterPro" id="IPR051465">
    <property type="entry name" value="Cell_Envelope_Struct_Comp"/>
</dbReference>
<dbReference type="Gene3D" id="1.20.5.340">
    <property type="match status" value="1"/>
</dbReference>
<proteinExistence type="predicted"/>
<evidence type="ECO:0000256" key="2">
    <source>
        <dbReference type="SAM" id="MobiDB-lite"/>
    </source>
</evidence>
<evidence type="ECO:0000313" key="6">
    <source>
        <dbReference type="Proteomes" id="UP001597475"/>
    </source>
</evidence>
<dbReference type="EMBL" id="JBHUMK010000055">
    <property type="protein sequence ID" value="MFD2610259.1"/>
    <property type="molecule type" value="Genomic_DNA"/>
</dbReference>
<dbReference type="RefSeq" id="WP_386846294.1">
    <property type="nucleotide sequence ID" value="NZ_JBHUMK010000055.1"/>
</dbReference>
<keyword evidence="1" id="KW-0175">Coiled coil</keyword>
<evidence type="ECO:0000256" key="3">
    <source>
        <dbReference type="SAM" id="SignalP"/>
    </source>
</evidence>
<dbReference type="PANTHER" id="PTHR43308:SF1">
    <property type="entry name" value="OUTER MEMBRANE PROTEIN ALPHA"/>
    <property type="match status" value="1"/>
</dbReference>
<comment type="caution">
    <text evidence="5">The sequence shown here is derived from an EMBL/GenBank/DDBJ whole genome shotgun (WGS) entry which is preliminary data.</text>
</comment>
<dbReference type="InterPro" id="IPR001119">
    <property type="entry name" value="SLH_dom"/>
</dbReference>
<keyword evidence="6" id="KW-1185">Reference proteome</keyword>
<organism evidence="5 6">
    <name type="scientific">Deinococcus taklimakanensis</name>
    <dbReference type="NCBI Taxonomy" id="536443"/>
    <lineage>
        <taxon>Bacteria</taxon>
        <taxon>Thermotogati</taxon>
        <taxon>Deinococcota</taxon>
        <taxon>Deinococci</taxon>
        <taxon>Deinococcales</taxon>
        <taxon>Deinococcaceae</taxon>
        <taxon>Deinococcus</taxon>
    </lineage>
</organism>
<name>A0ABW5P4P3_9DEIO</name>
<gene>
    <name evidence="5" type="ORF">ACFSR9_12550</name>
</gene>